<sequence>MSNKNIKCSGRLVSPSSFKEYTDDSKSDSNHSISSGTGDNVLSEYSEISGELSRKKKDRIVKKHQEREKNLKAIEYKIAYSKTTIEKNEKNKSSKSSFSNIFEKLDKQKAAFKTYGNINLPNIEETIPLAGGITDVEMVDIEEPVGNSNKILNIFNTLKNRIQKIEEDI</sequence>
<feature type="compositionally biased region" description="Basic and acidic residues" evidence="1">
    <location>
        <begin position="20"/>
        <end position="29"/>
    </location>
</feature>
<protein>
    <submittedName>
        <fullName evidence="3">Uncharacterized protein</fullName>
    </submittedName>
</protein>
<organism evidence="2 3">
    <name type="scientific">Strongyloides venezuelensis</name>
    <name type="common">Threadworm</name>
    <dbReference type="NCBI Taxonomy" id="75913"/>
    <lineage>
        <taxon>Eukaryota</taxon>
        <taxon>Metazoa</taxon>
        <taxon>Ecdysozoa</taxon>
        <taxon>Nematoda</taxon>
        <taxon>Chromadorea</taxon>
        <taxon>Rhabditida</taxon>
        <taxon>Tylenchina</taxon>
        <taxon>Panagrolaimomorpha</taxon>
        <taxon>Strongyloidoidea</taxon>
        <taxon>Strongyloididae</taxon>
        <taxon>Strongyloides</taxon>
    </lineage>
</organism>
<dbReference type="AlphaFoldDB" id="A0A0K0FCI7"/>
<accession>A0A0K0FCI7</accession>
<evidence type="ECO:0000313" key="2">
    <source>
        <dbReference type="Proteomes" id="UP000035680"/>
    </source>
</evidence>
<proteinExistence type="predicted"/>
<keyword evidence="2" id="KW-1185">Reference proteome</keyword>
<evidence type="ECO:0000256" key="1">
    <source>
        <dbReference type="SAM" id="MobiDB-lite"/>
    </source>
</evidence>
<dbReference type="Proteomes" id="UP000035680">
    <property type="component" value="Unassembled WGS sequence"/>
</dbReference>
<reference evidence="2" key="1">
    <citation type="submission" date="2014-07" db="EMBL/GenBank/DDBJ databases">
        <authorList>
            <person name="Martin A.A"/>
            <person name="De Silva N."/>
        </authorList>
    </citation>
    <scope>NUCLEOTIDE SEQUENCE</scope>
</reference>
<feature type="region of interest" description="Disordered" evidence="1">
    <location>
        <begin position="1"/>
        <end position="41"/>
    </location>
</feature>
<name>A0A0K0FCI7_STRVS</name>
<dbReference type="WBParaSite" id="SVE_0655200.1">
    <property type="protein sequence ID" value="SVE_0655200.1"/>
    <property type="gene ID" value="SVE_0655200"/>
</dbReference>
<evidence type="ECO:0000313" key="3">
    <source>
        <dbReference type="WBParaSite" id="SVE_0655200.1"/>
    </source>
</evidence>
<reference evidence="3" key="2">
    <citation type="submission" date="2015-08" db="UniProtKB">
        <authorList>
            <consortium name="WormBaseParasite"/>
        </authorList>
    </citation>
    <scope>IDENTIFICATION</scope>
</reference>